<keyword evidence="1" id="KW-1133">Transmembrane helix</keyword>
<feature type="transmembrane region" description="Helical" evidence="1">
    <location>
        <begin position="12"/>
        <end position="32"/>
    </location>
</feature>
<dbReference type="AlphaFoldDB" id="A0A6C0JDH7"/>
<dbReference type="Pfam" id="PF19059">
    <property type="entry name" value="DUF5755"/>
    <property type="match status" value="1"/>
</dbReference>
<dbReference type="InterPro" id="IPR043929">
    <property type="entry name" value="DUF5755"/>
</dbReference>
<proteinExistence type="predicted"/>
<accession>A0A6C0JDH7</accession>
<organism evidence="2">
    <name type="scientific">viral metagenome</name>
    <dbReference type="NCBI Taxonomy" id="1070528"/>
    <lineage>
        <taxon>unclassified sequences</taxon>
        <taxon>metagenomes</taxon>
        <taxon>organismal metagenomes</taxon>
    </lineage>
</organism>
<name>A0A6C0JDH7_9ZZZZ</name>
<reference evidence="2" key="1">
    <citation type="journal article" date="2020" name="Nature">
        <title>Giant virus diversity and host interactions through global metagenomics.</title>
        <authorList>
            <person name="Schulz F."/>
            <person name="Roux S."/>
            <person name="Paez-Espino D."/>
            <person name="Jungbluth S."/>
            <person name="Walsh D.A."/>
            <person name="Denef V.J."/>
            <person name="McMahon K.D."/>
            <person name="Konstantinidis K.T."/>
            <person name="Eloe-Fadrosh E.A."/>
            <person name="Kyrpides N.C."/>
            <person name="Woyke T."/>
        </authorList>
    </citation>
    <scope>NUCLEOTIDE SEQUENCE</scope>
    <source>
        <strain evidence="2">GVMAG-M-3300025880-76</strain>
    </source>
</reference>
<dbReference type="EMBL" id="MN740363">
    <property type="protein sequence ID" value="QHU02776.1"/>
    <property type="molecule type" value="Genomic_DNA"/>
</dbReference>
<dbReference type="PROSITE" id="PS51257">
    <property type="entry name" value="PROKAR_LIPOPROTEIN"/>
    <property type="match status" value="1"/>
</dbReference>
<evidence type="ECO:0000256" key="1">
    <source>
        <dbReference type="SAM" id="Phobius"/>
    </source>
</evidence>
<evidence type="ECO:0000313" key="2">
    <source>
        <dbReference type="EMBL" id="QHU02776.1"/>
    </source>
</evidence>
<protein>
    <submittedName>
        <fullName evidence="2">Uncharacterized protein</fullName>
    </submittedName>
</protein>
<sequence>MPKKCPPGVICIENVTLFILVILGTVILYFFYSCTDFMKRASDVSSHSLSQSHTFNDIKLEAQPRITLPALLNRTDVYGDPYAPPLKTNVFLSNSGDVRGVPVNVHTQGRPSNYTQVGLLTRNAGKDTILPLFGRELLSNRDKWQYYTMNDKNNAIKLPISINGKSCTGEYGCDSLYNGDNVYVEGYNDIFNVTVYENNAIQYIPVL</sequence>
<keyword evidence="1" id="KW-0472">Membrane</keyword>
<keyword evidence="1" id="KW-0812">Transmembrane</keyword>